<name>A0A317UNU1_ASPEC</name>
<feature type="compositionally biased region" description="Polar residues" evidence="1">
    <location>
        <begin position="1"/>
        <end position="30"/>
    </location>
</feature>
<protein>
    <submittedName>
        <fullName evidence="2">Uncharacterized protein</fullName>
    </submittedName>
</protein>
<dbReference type="OrthoDB" id="4153865at2759"/>
<dbReference type="AlphaFoldDB" id="A0A317UNU1"/>
<keyword evidence="3" id="KW-1185">Reference proteome</keyword>
<evidence type="ECO:0000313" key="2">
    <source>
        <dbReference type="EMBL" id="PWY63089.1"/>
    </source>
</evidence>
<dbReference type="RefSeq" id="XP_025382848.1">
    <property type="nucleotide sequence ID" value="XM_025532983.1"/>
</dbReference>
<gene>
    <name evidence="2" type="ORF">BO83DRAFT_393596</name>
</gene>
<evidence type="ECO:0000313" key="3">
    <source>
        <dbReference type="Proteomes" id="UP000246171"/>
    </source>
</evidence>
<proteinExistence type="predicted"/>
<accession>A0A317UNU1</accession>
<dbReference type="GeneID" id="37054945"/>
<dbReference type="Proteomes" id="UP000246171">
    <property type="component" value="Unassembled WGS sequence"/>
</dbReference>
<sequence length="140" mass="15403">MFDWFKSSNKEPATQQPTWNPNTMTMQQPSAPEAPVTEQVVTGQPGQQETMQMGLRGGGEGEDVCCGVLETEVIEEYLQYLVVSTKERYGSFDALAHTVKGQGKGTPAKIAVVADLLSIPLTKKLINSTSSEEHRTVRRF</sequence>
<comment type="caution">
    <text evidence="2">The sequence shown here is derived from an EMBL/GenBank/DDBJ whole genome shotgun (WGS) entry which is preliminary data.</text>
</comment>
<reference evidence="2" key="1">
    <citation type="submission" date="2016-12" db="EMBL/GenBank/DDBJ databases">
        <title>The genomes of Aspergillus section Nigri reveals drivers in fungal speciation.</title>
        <authorList>
            <consortium name="DOE Joint Genome Institute"/>
            <person name="Vesth T.C."/>
            <person name="Nybo J."/>
            <person name="Theobald S."/>
            <person name="Brandl J."/>
            <person name="Frisvad J.C."/>
            <person name="Nielsen K.F."/>
            <person name="Lyhne E.K."/>
            <person name="Kogle M.E."/>
            <person name="Kuo A."/>
            <person name="Riley R."/>
            <person name="Clum A."/>
            <person name="Nolan M."/>
            <person name="Lipzen A."/>
            <person name="Salamov A."/>
            <person name="Henrissat B."/>
            <person name="Wiebenga A."/>
            <person name="De vries R.P."/>
            <person name="Grigoriev I.V."/>
            <person name="Mortensen U.H."/>
            <person name="Andersen M.R."/>
            <person name="Baker S.E."/>
        </authorList>
    </citation>
    <scope>NUCLEOTIDE SEQUENCE</scope>
    <source>
        <strain evidence="2">CBS 122712</strain>
    </source>
</reference>
<feature type="region of interest" description="Disordered" evidence="1">
    <location>
        <begin position="1"/>
        <end position="59"/>
    </location>
</feature>
<dbReference type="EMBL" id="MSFU01000039">
    <property type="protein sequence ID" value="PWY63089.1"/>
    <property type="molecule type" value="Genomic_DNA"/>
</dbReference>
<feature type="compositionally biased region" description="Polar residues" evidence="1">
    <location>
        <begin position="39"/>
        <end position="51"/>
    </location>
</feature>
<evidence type="ECO:0000256" key="1">
    <source>
        <dbReference type="SAM" id="MobiDB-lite"/>
    </source>
</evidence>
<dbReference type="VEuPathDB" id="FungiDB:BO83DRAFT_393596"/>
<organism evidence="2 3">
    <name type="scientific">Aspergillus eucalypticola (strain CBS 122712 / IBT 29274)</name>
    <dbReference type="NCBI Taxonomy" id="1448314"/>
    <lineage>
        <taxon>Eukaryota</taxon>
        <taxon>Fungi</taxon>
        <taxon>Dikarya</taxon>
        <taxon>Ascomycota</taxon>
        <taxon>Pezizomycotina</taxon>
        <taxon>Eurotiomycetes</taxon>
        <taxon>Eurotiomycetidae</taxon>
        <taxon>Eurotiales</taxon>
        <taxon>Aspergillaceae</taxon>
        <taxon>Aspergillus</taxon>
        <taxon>Aspergillus subgen. Circumdati</taxon>
    </lineage>
</organism>